<dbReference type="HOGENOM" id="CLU_1979839_0_0_11"/>
<protein>
    <submittedName>
        <fullName evidence="2">Uncharacterized protein</fullName>
    </submittedName>
</protein>
<dbReference type="EMBL" id="CP000431">
    <property type="protein sequence ID" value="ABG98440.1"/>
    <property type="molecule type" value="Genomic_DNA"/>
</dbReference>
<dbReference type="AlphaFoldDB" id="Q0S1Z6"/>
<name>Q0S1Z6_RHOJR</name>
<reference evidence="3" key="1">
    <citation type="journal article" date="2006" name="Proc. Natl. Acad. Sci. U.S.A.">
        <title>The complete genome of Rhodococcus sp. RHA1 provides insights into a catabolic powerhouse.</title>
        <authorList>
            <person name="McLeod M.P."/>
            <person name="Warren R.L."/>
            <person name="Hsiao W.W.L."/>
            <person name="Araki N."/>
            <person name="Myhre M."/>
            <person name="Fernandes C."/>
            <person name="Miyazawa D."/>
            <person name="Wong W."/>
            <person name="Lillquist A.L."/>
            <person name="Wang D."/>
            <person name="Dosanjh M."/>
            <person name="Hara H."/>
            <person name="Petrescu A."/>
            <person name="Morin R.D."/>
            <person name="Yang G."/>
            <person name="Stott J.M."/>
            <person name="Schein J.E."/>
            <person name="Shin H."/>
            <person name="Smailus D."/>
            <person name="Siddiqui A.S."/>
            <person name="Marra M.A."/>
            <person name="Jones S.J.M."/>
            <person name="Holt R."/>
            <person name="Brinkman F.S.L."/>
            <person name="Miyauchi K."/>
            <person name="Fukuda M."/>
            <person name="Davies J.E."/>
            <person name="Mohn W.W."/>
            <person name="Eltis L.D."/>
        </authorList>
    </citation>
    <scope>NUCLEOTIDE SEQUENCE [LARGE SCALE GENOMIC DNA]</scope>
    <source>
        <strain evidence="3">RHA1</strain>
    </source>
</reference>
<feature type="compositionally biased region" description="Basic and acidic residues" evidence="1">
    <location>
        <begin position="88"/>
        <end position="117"/>
    </location>
</feature>
<evidence type="ECO:0000313" key="2">
    <source>
        <dbReference type="EMBL" id="ABG98440.1"/>
    </source>
</evidence>
<dbReference type="KEGG" id="rha:RHA1_ro06667"/>
<accession>Q0S1Z6</accession>
<feature type="compositionally biased region" description="Basic and acidic residues" evidence="1">
    <location>
        <begin position="1"/>
        <end position="11"/>
    </location>
</feature>
<feature type="region of interest" description="Disordered" evidence="1">
    <location>
        <begin position="1"/>
        <end position="126"/>
    </location>
</feature>
<proteinExistence type="predicted"/>
<evidence type="ECO:0000256" key="1">
    <source>
        <dbReference type="SAM" id="MobiDB-lite"/>
    </source>
</evidence>
<dbReference type="Proteomes" id="UP000008710">
    <property type="component" value="Chromosome"/>
</dbReference>
<gene>
    <name evidence="2" type="ordered locus">RHA1_ro06667</name>
</gene>
<evidence type="ECO:0000313" key="3">
    <source>
        <dbReference type="Proteomes" id="UP000008710"/>
    </source>
</evidence>
<organism evidence="2 3">
    <name type="scientific">Rhodococcus jostii (strain RHA1)</name>
    <dbReference type="NCBI Taxonomy" id="101510"/>
    <lineage>
        <taxon>Bacteria</taxon>
        <taxon>Bacillati</taxon>
        <taxon>Actinomycetota</taxon>
        <taxon>Actinomycetes</taxon>
        <taxon>Mycobacteriales</taxon>
        <taxon>Nocardiaceae</taxon>
        <taxon>Rhodococcus</taxon>
    </lineage>
</organism>
<sequence length="126" mass="13881">MYTRAHTDRQHQRPGVMHRASRPPPAAAPASPARGHPRSAHQAPTDAIGGRHGTQRTTRVGKRWPLSASQQIDGQVRTATPPRAAPVLDKRLVSTAGELRESTWRRRSGSPERHPRSLADLSNSPW</sequence>